<dbReference type="GO" id="GO:0006605">
    <property type="term" value="P:protein targeting"/>
    <property type="evidence" value="ECO:0007669"/>
    <property type="project" value="InterPro"/>
</dbReference>
<dbReference type="SUPFAM" id="SSF52540">
    <property type="entry name" value="P-loop containing nucleoside triphosphate hydrolases"/>
    <property type="match status" value="2"/>
</dbReference>
<protein>
    <recommendedName>
        <fullName evidence="11">Protein translocase subunit SecA</fullName>
    </recommendedName>
</protein>
<feature type="compositionally biased region" description="Polar residues" evidence="4">
    <location>
        <begin position="602"/>
        <end position="611"/>
    </location>
</feature>
<sequence>MNSFEIILKNSTINYDILLSLNEFFQKLAKDKPNEQYVEIFNRLINEKYQDLIKNIETTLSNLYINAKRKNRILNITFNYLSKCLKEKTIESISFEKNQLINTTLAVKNIFQTHQLQLSDILYGLEELNAALILTPYNCLEKYKNQLNDLKFKIRLFIEKIDFPKDCRLKTDFNEFNNKLQPTKSIDHQSIFKLLNIVLKNSTSFKSEYYESIMKKILLNFEMTDNSYDWEMLKKIENEITKSEKTDSIRKSYRIFICETIKTKLNLKYKEELNNYEQIKKSLNDSIQEIITLFWSNVENSDVLNKEREKTYVNLNTEKLLKLNDGDFNKQKSILTNILTKIKELQLQSDKNEFINEVHKYLNNQINTELNKTPKISIPIKLDDDIENSLRDILENNYAYEDSIIILDELSILFKECIGKFQDNPKYIEFFESFNNKFEYFSWRLLEYNPKTKQDVLNEVITRFRTSIKTLKEIIRNKNIEQASIMCDHFSEFDNIFNLRTHENQLQEELNILQADYQKKHDEIDQIMKIWLNRLDNCSACMNLSITELGHSFYNKTNELFSKTIIGLKDLKSKEDSQDANTTAHNVQLPDVVQKKEAPAQPQVSTEQKSNVETPLEVKFQVLNQLSRKMINAEKQWTEQKKLIDKFNIEKEKLCEEYLQSVFEQRPDKSITSDAFKNSIEGKNLKEIISQSDVNEWNQEVCNLSIDLFVMNLLKLYGFYLNTLKSEFNCIEKLLATNLTDDDAILNDIWQIEIEEKKDSMDMINYIMKYSTENIETYTSQTTLNSLIKKFIEKLNSIKMLKSSIDTLYFFVGYENMMQLGSILQFKLISLDSPKLPLDKLTEVFCLLSNIDNLERSLKCLEDFHIEHWLVYLYFDRIKDDLNMLFHRYFDEIDLNDLKISDLNHLDELIESKYHQIEKTYENSLKNILETLQMIKTNPNIKIYEKEMFFRCIKNLFNYELRKDSSYLINLNDLQTIFIKYLTNTSILKKVLDSLKIQSSKSNDQLIIENIHSKSFNTLLPYLTRFWIIERLKLNKKALENERTKIIQCFEIIQTLYSEEKMIQLVEVIENSCKNENLIPHTVIEVLINISNNEWLFNDDILNILHRRKFNEWEKQIEDYMEKKRSVKRDFRELISLMKEDKHNLNKSVIDYLNNEDNLNELIACTDRKSVEKWTTDDILEWAKKFKGSRLLLSKESVREAIIVVSQAINLFLGFFPRDTQILALWLFLNPDLNKTNMGCLAQISTGEGKSIIVAALAAIKALGCHRIDVITSSSVLAIRDAEDFEPFFTMFGLQVSNNCDVFCEQGDGQQTAEQVRKSRYYKSKSPVDIVYGECSCFERDILLTEFNKNDPQQNIIGQRMTKNSISSVIIDEVDSMLLDKANMVLYLSHDIDTLKSLERIFISIWQTINQSVFDSIRNQMIDDDLIKLVSGMILEQIDKKTLEIPNYNSYNCDYINIRLFIKRRMHVWIRSAFHVRDMVQNDTYIVSRDKSDKSSKSEVQITVMDKDTGTEQLSTRWGNGVHQFLQLKHMRRLTPESLKAVFISNMSFFKRYQNHIIGLTGSLGSTDEQFLLNTVYQLRFFELPRFKQELFRELKGTVTTSQETWLESIKNALDREIKLKSGNKDRRRAVLIICENVKSVLILKEYLSSSYPNAKDYKSAYEDFKIDELNPGDIIIATNLAGRGTDLETSKKLEENGGLHVITTYLPTNIRIEMQAFGRTARKGNKGTGEYIIVSQYGLSIETLKQLRNSQEKERLDSFLTNDLPKIQIEEDLLQGFTDNDQLTCIGFTKLYQKIENKLSSDGSIWYHGHQYKQFQLNSLKNRWAFWLDSMSENINMIKIVGKKKIIEKFNEFQLTVEKDVEANHFRKLIIEPNEFIKLGKYYRDTENWSKALKCYEQAGLDEFYSSVNYYTSSCRQNINYVNGIASKREFKRNLLNVKQSIEKELQFLNNAAQVAFEVGEQNRKLGLANYGNEYDKQVKEKLTIWNIFSGTIINALGSSIDPKDLTGNKYLSDIKKAEELFNKLKRKKYIKPSRITKKPIESLELPSIFNNKKTSTSLMEYLREKSNQRRREDLSELDEEKFKTEIKQKKIFIPYLQTFIKELETYEFITGKKHSAECQLYMLQHFNEENLKKQNFPNEISSIKNILLDWTIDTAKERTLIGTKAHILDKLNDFLKSKNENNITQNQLNQFYGFLETHSCLERVSQYTVKRQQLIKPINNDYKYFNLYDFERHYTDKLDKFDSVFRKSFLKIIVIQEDLEEGDSYITLKETINTNDFDLHRTEDEAINYLWNYLKNVPLIKPPRINIGLINSKEVETKKTEIKKEIESFLKIELLKNKKDELPQDKKDELNEAVNTVFNIIDQTIGDLKEIPDDKTITSYLQIRTSCFLDNKKHIPEALEEFIDLAFDVIFRLEEKKKPPEWYEIAAVIALGVIQVVAGVLAKTFIPVAGQLIGEFLISTGCDDILFGISCAISGEFSWEKYWQHKKQSMKTSAISAVVFVGVSFLKNAQRLKSFKKAWAFQRLTGAQKLHNAAAALNTAANIGKYVGKEIGKTLIQTGLGELASMGVDMMLDSISDIYEKDVRKYISESLKDQWNTVETEMLEIYRITEGKDSTTIINDCISRKLQNLSEDGKWKNFTRRFGPAIQGLGKALADVKGTKGSITSFLLTRAPTLISLGIDIKDIFEMISNFIKSLVNDLKDTRKSLKNTNTQYELTNVPNDFKKFQKEKRDQVSNCLTENFNQKLKSGILAPILNQASNAMISRGIEFVAGADRIERLANTFELIHAASNPTDTKTQYGDELAIYVAEARPIDITLINKDPKDIYPENGDGQSLEKQYELYGDSVKTFVDKNGKIYVRRPTSKQYVDSVRGDKPAGIHEQQKIDVILGCTVTIGETTNNEQQCFLERKDGSKIEFVIIDNGDGTKHAQLKVDGRTININTNNEKKNNCYYNVVLVANEMSKSQNRSYDDAMKIFDNPNAVQDLRDNVALAMQNDEKLLNEFRWTNRTDMQAHYNSLTGYYVDENNRVRVDKDDIAYFRGDFATADLIGKSKDLKNRKGIDDNGKETELHDHHIISKKEVHSKLCELISNSTDEQLVQTMETFLNDPKNAANKKIIVAGHERAGRATDQKEKNQKQLQSEIRRRSVLWNPNNLVPGPPVQRRGLNCGSNTDTELLSEHQKTIINDRTKNILEKLTNMKEPSRETHATWKENPKTKKMDYAPNLNDEGVYRYPYAD</sequence>
<dbReference type="InterPro" id="IPR014001">
    <property type="entry name" value="Helicase_ATP-bd"/>
</dbReference>
<keyword evidence="3" id="KW-0811">Translocation</keyword>
<dbReference type="InterPro" id="IPR000185">
    <property type="entry name" value="SecA"/>
</dbReference>
<reference evidence="9" key="1">
    <citation type="submission" date="2021-02" db="EMBL/GenBank/DDBJ databases">
        <authorList>
            <person name="Nowell W R."/>
        </authorList>
    </citation>
    <scope>NUCLEOTIDE SEQUENCE</scope>
</reference>
<feature type="region of interest" description="Disordered" evidence="4">
    <location>
        <begin position="577"/>
        <end position="611"/>
    </location>
</feature>
<keyword evidence="2" id="KW-0813">Transport</keyword>
<proteinExistence type="predicted"/>
<evidence type="ECO:0000256" key="1">
    <source>
        <dbReference type="ARBA" id="ARBA00022490"/>
    </source>
</evidence>
<dbReference type="InterPro" id="IPR011115">
    <property type="entry name" value="SecA_DEAD"/>
</dbReference>
<evidence type="ECO:0000259" key="6">
    <source>
        <dbReference type="PROSITE" id="PS51194"/>
    </source>
</evidence>
<dbReference type="Proteomes" id="UP000663881">
    <property type="component" value="Unassembled WGS sequence"/>
</dbReference>
<evidence type="ECO:0000313" key="9">
    <source>
        <dbReference type="EMBL" id="CAF3589954.1"/>
    </source>
</evidence>
<dbReference type="GO" id="GO:0005524">
    <property type="term" value="F:ATP binding"/>
    <property type="evidence" value="ECO:0007669"/>
    <property type="project" value="InterPro"/>
</dbReference>
<feature type="domain" description="Helicase ATP-binding" evidence="5">
    <location>
        <begin position="1231"/>
        <end position="1389"/>
    </location>
</feature>
<keyword evidence="1" id="KW-0963">Cytoplasm</keyword>
<dbReference type="InterPro" id="IPR001650">
    <property type="entry name" value="Helicase_C-like"/>
</dbReference>
<dbReference type="Gene3D" id="3.40.50.300">
    <property type="entry name" value="P-loop containing nucleotide triphosphate hydrolases"/>
    <property type="match status" value="2"/>
</dbReference>
<dbReference type="EMBL" id="CAJNON010000096">
    <property type="protein sequence ID" value="CAF0958688.1"/>
    <property type="molecule type" value="Genomic_DNA"/>
</dbReference>
<dbReference type="Gene3D" id="3.90.1440.10">
    <property type="entry name" value="SecA, preprotein cross-linking domain"/>
    <property type="match status" value="1"/>
</dbReference>
<dbReference type="Proteomes" id="UP000663891">
    <property type="component" value="Unassembled WGS sequence"/>
</dbReference>
<evidence type="ECO:0000259" key="7">
    <source>
        <dbReference type="PROSITE" id="PS51196"/>
    </source>
</evidence>
<evidence type="ECO:0000313" key="8">
    <source>
        <dbReference type="EMBL" id="CAF0958688.1"/>
    </source>
</evidence>
<dbReference type="InterPro" id="IPR014018">
    <property type="entry name" value="SecA_motor_DEAD"/>
</dbReference>
<evidence type="ECO:0008006" key="11">
    <source>
        <dbReference type="Google" id="ProtNLM"/>
    </source>
</evidence>
<dbReference type="OrthoDB" id="7128572at2759"/>
<dbReference type="PROSITE" id="PS51196">
    <property type="entry name" value="SECA_MOTOR_DEAD"/>
    <property type="match status" value="1"/>
</dbReference>
<accession>A0A818MIR6</accession>
<name>A0A818MIR6_9BILA</name>
<dbReference type="PROSITE" id="PS51194">
    <property type="entry name" value="HELICASE_CTER"/>
    <property type="match status" value="1"/>
</dbReference>
<dbReference type="PROSITE" id="PS51192">
    <property type="entry name" value="HELICASE_ATP_BIND_1"/>
    <property type="match status" value="1"/>
</dbReference>
<evidence type="ECO:0000256" key="4">
    <source>
        <dbReference type="SAM" id="MobiDB-lite"/>
    </source>
</evidence>
<evidence type="ECO:0000256" key="3">
    <source>
        <dbReference type="ARBA" id="ARBA00023010"/>
    </source>
</evidence>
<dbReference type="PANTHER" id="PTHR30612">
    <property type="entry name" value="SECA INNER MEMBRANE COMPONENT OF SEC PROTEIN SECRETION SYSTEM"/>
    <property type="match status" value="1"/>
</dbReference>
<keyword evidence="2" id="KW-0653">Protein transport</keyword>
<comment type="caution">
    <text evidence="9">The sequence shown here is derived from an EMBL/GenBank/DDBJ whole genome shotgun (WGS) entry which is preliminary data.</text>
</comment>
<feature type="region of interest" description="Disordered" evidence="4">
    <location>
        <begin position="3200"/>
        <end position="3236"/>
    </location>
</feature>
<dbReference type="InterPro" id="IPR027417">
    <property type="entry name" value="P-loop_NTPase"/>
</dbReference>
<dbReference type="GO" id="GO:0016020">
    <property type="term" value="C:membrane"/>
    <property type="evidence" value="ECO:0007669"/>
    <property type="project" value="InterPro"/>
</dbReference>
<feature type="compositionally biased region" description="Basic and acidic residues" evidence="4">
    <location>
        <begin position="3200"/>
        <end position="3219"/>
    </location>
</feature>
<evidence type="ECO:0000313" key="10">
    <source>
        <dbReference type="Proteomes" id="UP000663881"/>
    </source>
</evidence>
<feature type="domain" description="Helicase C-terminal" evidence="6">
    <location>
        <begin position="1606"/>
        <end position="1774"/>
    </location>
</feature>
<dbReference type="SMART" id="SM00957">
    <property type="entry name" value="SecA_DEAD"/>
    <property type="match status" value="1"/>
</dbReference>
<dbReference type="PANTHER" id="PTHR30612:SF0">
    <property type="entry name" value="CHLOROPLAST PROTEIN-TRANSPORTING ATPASE"/>
    <property type="match status" value="1"/>
</dbReference>
<dbReference type="Pfam" id="PF07517">
    <property type="entry name" value="SecA_DEAD"/>
    <property type="match status" value="1"/>
</dbReference>
<organism evidence="9 10">
    <name type="scientific">Adineta steineri</name>
    <dbReference type="NCBI Taxonomy" id="433720"/>
    <lineage>
        <taxon>Eukaryota</taxon>
        <taxon>Metazoa</taxon>
        <taxon>Spiralia</taxon>
        <taxon>Gnathifera</taxon>
        <taxon>Rotifera</taxon>
        <taxon>Eurotatoria</taxon>
        <taxon>Bdelloidea</taxon>
        <taxon>Adinetida</taxon>
        <taxon>Adinetidae</taxon>
        <taxon>Adineta</taxon>
    </lineage>
</organism>
<gene>
    <name evidence="9" type="ORF">OKA104_LOCUS6060</name>
    <name evidence="8" type="ORF">VCS650_LOCUS12478</name>
</gene>
<feature type="domain" description="SecA family profile" evidence="7">
    <location>
        <begin position="1102"/>
        <end position="1769"/>
    </location>
</feature>
<evidence type="ECO:0000256" key="2">
    <source>
        <dbReference type="ARBA" id="ARBA00022927"/>
    </source>
</evidence>
<dbReference type="GO" id="GO:0006886">
    <property type="term" value="P:intracellular protein transport"/>
    <property type="evidence" value="ECO:0007669"/>
    <property type="project" value="InterPro"/>
</dbReference>
<dbReference type="EMBL" id="CAJOAY010000219">
    <property type="protein sequence ID" value="CAF3589954.1"/>
    <property type="molecule type" value="Genomic_DNA"/>
</dbReference>
<evidence type="ECO:0000259" key="5">
    <source>
        <dbReference type="PROSITE" id="PS51192"/>
    </source>
</evidence>
<dbReference type="GO" id="GO:0017038">
    <property type="term" value="P:protein import"/>
    <property type="evidence" value="ECO:0007669"/>
    <property type="project" value="InterPro"/>
</dbReference>